<sequence>MRLGVLGSKPDQKGHGGLMIINGVDLSQLGEQLAPQNSGKILLYDADFTVYKSAATVKRLDTAIRRFYQLVLEDMFLVGCSEAVAYLTPTGCAKCLRWHLPTAKPYQGQRANRQELPLKAPLKRHLIENPDQYSEQGIQVVSSDFFEADDLFIMDSYAFGDRGILMSQDKDSWLSPMARFDIPTGAVWPALQDPFGWIKWDDTQAMPVRAHGTKFFWWQMLAGDDADNVKGITLLDGKLCGKRTAFDALYPITSEQDAAEFVVAAYARNNQDVLAEAECLWLRRSPSDSAYQYLMSLLTTPSLRDWVQSLHEYHVQHIQWIQEHPDNGEDVS</sequence>
<dbReference type="GO" id="GO:0004527">
    <property type="term" value="F:exonuclease activity"/>
    <property type="evidence" value="ECO:0007669"/>
    <property type="project" value="UniProtKB-KW"/>
</dbReference>
<evidence type="ECO:0000313" key="2">
    <source>
        <dbReference type="Proteomes" id="UP001295980"/>
    </source>
</evidence>
<organism evidence="1 2">
    <name type="scientific">Klebsiella phage vB_Kpn_K40PH129C1</name>
    <dbReference type="NCBI Taxonomy" id="3071612"/>
    <lineage>
        <taxon>Viruses</taxon>
        <taxon>Duplodnaviria</taxon>
        <taxon>Heunggongvirae</taxon>
        <taxon>Uroviricota</taxon>
        <taxon>Caudoviricetes</taxon>
        <taxon>Autographivirales</taxon>
        <taxon>Autoscriptoviridae</taxon>
        <taxon>Slopekvirinae</taxon>
        <taxon>Drulisvirus</taxon>
        <taxon>Drulisvirus K40PH129C1</taxon>
    </lineage>
</organism>
<dbReference type="EMBL" id="OY757065">
    <property type="protein sequence ID" value="CAK1256949.1"/>
    <property type="molecule type" value="Genomic_DNA"/>
</dbReference>
<dbReference type="Proteomes" id="UP001295980">
    <property type="component" value="Chromosome"/>
</dbReference>
<protein>
    <submittedName>
        <fullName evidence="1">Exonuclease</fullName>
    </submittedName>
</protein>
<proteinExistence type="predicted"/>
<keyword evidence="1" id="KW-0269">Exonuclease</keyword>
<keyword evidence="2" id="KW-1185">Reference proteome</keyword>
<gene>
    <name evidence="1" type="ORF">K40PH129C1_LOCUS38</name>
</gene>
<keyword evidence="1" id="KW-0540">Nuclease</keyword>
<name>A0AAD2GRQ0_9CAUD</name>
<evidence type="ECO:0000313" key="1">
    <source>
        <dbReference type="EMBL" id="CAK1256949.1"/>
    </source>
</evidence>
<reference evidence="1" key="1">
    <citation type="submission" date="2023-10" db="EMBL/GenBank/DDBJ databases">
        <authorList>
            <person name="Robby Concha-Eloko"/>
            <person name="Pilar Barberan- Martinez"/>
            <person name="Rafael Sanjuan"/>
            <person name="Pilar Domingo-Calap"/>
        </authorList>
    </citation>
    <scope>NUCLEOTIDE SEQUENCE</scope>
</reference>
<accession>A0AAD2GRQ0</accession>
<keyword evidence="1" id="KW-0378">Hydrolase</keyword>